<proteinExistence type="predicted"/>
<feature type="domain" description="HTH LytTR-type" evidence="1">
    <location>
        <begin position="169"/>
        <end position="265"/>
    </location>
</feature>
<dbReference type="SMART" id="SM00850">
    <property type="entry name" value="LytTR"/>
    <property type="match status" value="1"/>
</dbReference>
<dbReference type="OrthoDB" id="9809318at2"/>
<dbReference type="Pfam" id="PF04397">
    <property type="entry name" value="LytTR"/>
    <property type="match status" value="1"/>
</dbReference>
<dbReference type="Gene3D" id="2.40.50.1020">
    <property type="entry name" value="LytTr DNA-binding domain"/>
    <property type="match status" value="1"/>
</dbReference>
<dbReference type="Gene3D" id="3.10.450.50">
    <property type="match status" value="1"/>
</dbReference>
<dbReference type="InterPro" id="IPR046947">
    <property type="entry name" value="LytR-like"/>
</dbReference>
<dbReference type="PROSITE" id="PS50930">
    <property type="entry name" value="HTH_LYTTR"/>
    <property type="match status" value="1"/>
</dbReference>
<dbReference type="PANTHER" id="PTHR37299">
    <property type="entry name" value="TRANSCRIPTIONAL REGULATOR-RELATED"/>
    <property type="match status" value="1"/>
</dbReference>
<organism evidence="2 3">
    <name type="scientific">Faecalicatena orotica</name>
    <dbReference type="NCBI Taxonomy" id="1544"/>
    <lineage>
        <taxon>Bacteria</taxon>
        <taxon>Bacillati</taxon>
        <taxon>Bacillota</taxon>
        <taxon>Clostridia</taxon>
        <taxon>Lachnospirales</taxon>
        <taxon>Lachnospiraceae</taxon>
        <taxon>Faecalicatena</taxon>
    </lineage>
</organism>
<dbReference type="SUPFAM" id="SSF54427">
    <property type="entry name" value="NTF2-like"/>
    <property type="match status" value="1"/>
</dbReference>
<evidence type="ECO:0000313" key="3">
    <source>
        <dbReference type="Proteomes" id="UP000245845"/>
    </source>
</evidence>
<comment type="caution">
    <text evidence="2">The sequence shown here is derived from an EMBL/GenBank/DDBJ whole genome shotgun (WGS) entry which is preliminary data.</text>
</comment>
<accession>A0A2Y9BMG8</accession>
<gene>
    <name evidence="2" type="ORF">A8806_1146</name>
</gene>
<dbReference type="InterPro" id="IPR007492">
    <property type="entry name" value="LytTR_DNA-bd_dom"/>
</dbReference>
<evidence type="ECO:0000313" key="2">
    <source>
        <dbReference type="EMBL" id="PWJ23382.1"/>
    </source>
</evidence>
<protein>
    <submittedName>
        <fullName evidence="2">LytTr DNA-binding domain-containing protein</fullName>
    </submittedName>
</protein>
<keyword evidence="2" id="KW-0238">DNA-binding</keyword>
<dbReference type="Proteomes" id="UP000245845">
    <property type="component" value="Unassembled WGS sequence"/>
</dbReference>
<dbReference type="GO" id="GO:0000156">
    <property type="term" value="F:phosphorelay response regulator activity"/>
    <property type="evidence" value="ECO:0007669"/>
    <property type="project" value="InterPro"/>
</dbReference>
<dbReference type="AlphaFoldDB" id="A0A2Y9BMG8"/>
<sequence>MKYHHFTEQEVLDKSRELSYALVGRRIPEFIDLLDENFVWIGDYNVQYTKGIQEFLKQVESECALSAIEISHEEYSMLIHERQTWITYGRFTASASMPDSSLLAVKMHFTFVWNQHKDFLKLIHAHATHAADATFLSSAFEAAHANTPQALFFDRMHIEELTGGDLTKIRIKDLDGNVRFLFPAEILYIKSNDKLCTIYTESGAFVARTSLKNMEHPQFLHIHRSYLANLRYIQSIRRYKATLTDGTQLPIGKERYVEIQIQLTGERNRA</sequence>
<reference evidence="2 3" key="1">
    <citation type="submission" date="2018-05" db="EMBL/GenBank/DDBJ databases">
        <title>The Hungate 1000. A catalogue of reference genomes from the rumen microbiome.</title>
        <authorList>
            <person name="Kelly W."/>
        </authorList>
    </citation>
    <scope>NUCLEOTIDE SEQUENCE [LARGE SCALE GENOMIC DNA]</scope>
    <source>
        <strain evidence="2 3">NLAE-zl-C242</strain>
    </source>
</reference>
<keyword evidence="3" id="KW-1185">Reference proteome</keyword>
<dbReference type="RefSeq" id="WP_109732912.1">
    <property type="nucleotide sequence ID" value="NZ_BAAACK010000015.1"/>
</dbReference>
<dbReference type="GO" id="GO:0003677">
    <property type="term" value="F:DNA binding"/>
    <property type="evidence" value="ECO:0007669"/>
    <property type="project" value="UniProtKB-KW"/>
</dbReference>
<evidence type="ECO:0000259" key="1">
    <source>
        <dbReference type="PROSITE" id="PS50930"/>
    </source>
</evidence>
<dbReference type="InterPro" id="IPR032710">
    <property type="entry name" value="NTF2-like_dom_sf"/>
</dbReference>
<name>A0A2Y9BMG8_9FIRM</name>
<dbReference type="EMBL" id="QGDL01000014">
    <property type="protein sequence ID" value="PWJ23382.1"/>
    <property type="molecule type" value="Genomic_DNA"/>
</dbReference>
<dbReference type="PANTHER" id="PTHR37299:SF1">
    <property type="entry name" value="STAGE 0 SPORULATION PROTEIN A HOMOLOG"/>
    <property type="match status" value="1"/>
</dbReference>